<reference evidence="3" key="1">
    <citation type="submission" date="2018-09" db="EMBL/GenBank/DDBJ databases">
        <authorList>
            <person name="Ashton P.M."/>
            <person name="Dallman T."/>
            <person name="Nair S."/>
            <person name="De Pinna E."/>
            <person name="Peters T."/>
            <person name="Grant K."/>
        </authorList>
    </citation>
    <scope>NUCLEOTIDE SEQUENCE [LARGE SCALE GENOMIC DNA]</scope>
    <source>
        <strain evidence="5">140692</strain>
        <strain evidence="6">367309</strain>
        <strain evidence="3">412099</strain>
        <strain evidence="4">498895</strain>
    </source>
</reference>
<dbReference type="GO" id="GO:0016746">
    <property type="term" value="F:acyltransferase activity"/>
    <property type="evidence" value="ECO:0007669"/>
    <property type="project" value="UniProtKB-UniRule"/>
</dbReference>
<keyword evidence="2" id="KW-0204">Cytolysis</keyword>
<dbReference type="GO" id="GO:0009404">
    <property type="term" value="P:toxin metabolic process"/>
    <property type="evidence" value="ECO:0007669"/>
    <property type="project" value="UniProtKB-UniRule"/>
</dbReference>
<evidence type="ECO:0000313" key="6">
    <source>
        <dbReference type="EMBL" id="ECW2471663.1"/>
    </source>
</evidence>
<keyword evidence="2" id="KW-0963">Cytoplasm</keyword>
<comment type="function">
    <text evidence="2">Involved in fatty acylation of protoxin at internal lysine residues, thereby converting it to the active toxin.</text>
</comment>
<dbReference type="GO" id="GO:0005737">
    <property type="term" value="C:cytoplasm"/>
    <property type="evidence" value="ECO:0007669"/>
    <property type="project" value="UniProtKB-SubCell"/>
</dbReference>
<proteinExistence type="inferred from homology"/>
<dbReference type="Pfam" id="PF02794">
    <property type="entry name" value="HlyC"/>
    <property type="match status" value="1"/>
</dbReference>
<evidence type="ECO:0000313" key="5">
    <source>
        <dbReference type="EMBL" id="EBY8645383.1"/>
    </source>
</evidence>
<dbReference type="EMBL" id="AAHPHN010000110">
    <property type="protein sequence ID" value="EBY8645383.1"/>
    <property type="molecule type" value="Genomic_DNA"/>
</dbReference>
<dbReference type="Proteomes" id="UP000839708">
    <property type="component" value="Unassembled WGS sequence"/>
</dbReference>
<dbReference type="InterPro" id="IPR003996">
    <property type="entry name" value="RTX_toxin-activating_protC_bac"/>
</dbReference>
<dbReference type="EC" id="2.3.1.-" evidence="2"/>
<dbReference type="AlphaFoldDB" id="A0A3Z6QTU3"/>
<keyword evidence="2 3" id="KW-0012">Acyltransferase</keyword>
<evidence type="ECO:0000313" key="4">
    <source>
        <dbReference type="EMBL" id="EBR8575273.1"/>
    </source>
</evidence>
<gene>
    <name evidence="3" type="ORF">D6K54_27480</name>
    <name evidence="5" type="ORF">D6S17_28455</name>
    <name evidence="4" type="ORF">DOV67_27915</name>
    <name evidence="6" type="ORF">EZX71_27795</name>
</gene>
<keyword evidence="2 3" id="KW-0808">Transferase</keyword>
<dbReference type="Proteomes" id="UP000839631">
    <property type="component" value="Unassembled WGS sequence"/>
</dbReference>
<dbReference type="EMBL" id="AAGTQF010000162">
    <property type="protein sequence ID" value="EBR8575273.1"/>
    <property type="molecule type" value="Genomic_DNA"/>
</dbReference>
<sequence>MLYNRNYSLYPVLTIQIWTEFAINHDQIKFLFDGKGMPLAYITWAYIAPDTEERLISDPEFRLHPSEWNEGGRIWVLDFCCKPGFGAKAIEHFSKFPPWGEGEVRWLSRKKKIMKLR</sequence>
<comment type="subcellular location">
    <subcellularLocation>
        <location evidence="2">Cytoplasm</location>
    </subcellularLocation>
</comment>
<dbReference type="Proteomes" id="UP000839733">
    <property type="component" value="Unassembled WGS sequence"/>
</dbReference>
<evidence type="ECO:0000313" key="3">
    <source>
        <dbReference type="EMBL" id="EAC0790400.1"/>
    </source>
</evidence>
<dbReference type="EMBL" id="AAAGSE010000083">
    <property type="protein sequence ID" value="EAC0790400.1"/>
    <property type="molecule type" value="Genomic_DNA"/>
</dbReference>
<evidence type="ECO:0000256" key="2">
    <source>
        <dbReference type="RuleBase" id="RU368102"/>
    </source>
</evidence>
<protein>
    <recommendedName>
        <fullName evidence="2">RTX toxin-activating lysine-acyltransferase</fullName>
        <ecNumber evidence="2">2.3.1.-</ecNumber>
    </recommendedName>
</protein>
<comment type="caution">
    <text evidence="3">The sequence shown here is derived from an EMBL/GenBank/DDBJ whole genome shotgun (WGS) entry which is preliminary data.</text>
</comment>
<accession>A0A3Z6QTU3</accession>
<evidence type="ECO:0000256" key="1">
    <source>
        <dbReference type="ARBA" id="ARBA00005686"/>
    </source>
</evidence>
<dbReference type="EMBL" id="AAKVUB010000075">
    <property type="protein sequence ID" value="ECW2471663.1"/>
    <property type="molecule type" value="Genomic_DNA"/>
</dbReference>
<organism evidence="3">
    <name type="scientific">Salmonella enterica subsp. enterica serovar Java</name>
    <dbReference type="NCBI Taxonomy" id="224729"/>
    <lineage>
        <taxon>Bacteria</taxon>
        <taxon>Pseudomonadati</taxon>
        <taxon>Pseudomonadota</taxon>
        <taxon>Gammaproteobacteria</taxon>
        <taxon>Enterobacterales</taxon>
        <taxon>Enterobacteriaceae</taxon>
        <taxon>Salmonella</taxon>
    </lineage>
</organism>
<comment type="similarity">
    <text evidence="1 2">Belongs to the RTX toxin acyltransferase family.</text>
</comment>
<dbReference type="GO" id="GO:0031640">
    <property type="term" value="P:killing of cells of another organism"/>
    <property type="evidence" value="ECO:0007669"/>
    <property type="project" value="UniProtKB-KW"/>
</dbReference>
<name>A0A3Z6QTU3_SALEB</name>